<reference evidence="1 3" key="1">
    <citation type="journal article" date="2020" name="Stud. Mycol.">
        <title>101 Dothideomycetes genomes: a test case for predicting lifestyles and emergence of pathogens.</title>
        <authorList>
            <person name="Haridas S."/>
            <person name="Albert R."/>
            <person name="Binder M."/>
            <person name="Bloem J."/>
            <person name="Labutti K."/>
            <person name="Salamov A."/>
            <person name="Andreopoulos B."/>
            <person name="Baker S."/>
            <person name="Barry K."/>
            <person name="Bills G."/>
            <person name="Bluhm B."/>
            <person name="Cannon C."/>
            <person name="Castanera R."/>
            <person name="Culley D."/>
            <person name="Daum C."/>
            <person name="Ezra D."/>
            <person name="Gonzalez J."/>
            <person name="Henrissat B."/>
            <person name="Kuo A."/>
            <person name="Liang C."/>
            <person name="Lipzen A."/>
            <person name="Lutzoni F."/>
            <person name="Magnuson J."/>
            <person name="Mondo S."/>
            <person name="Nolan M."/>
            <person name="Ohm R."/>
            <person name="Pangilinan J."/>
            <person name="Park H.-J."/>
            <person name="Ramirez L."/>
            <person name="Alfaro M."/>
            <person name="Sun H."/>
            <person name="Tritt A."/>
            <person name="Yoshinaga Y."/>
            <person name="Zwiers L.-H."/>
            <person name="Turgeon B."/>
            <person name="Goodwin S."/>
            <person name="Spatafora J."/>
            <person name="Crous P."/>
            <person name="Grigoriev I."/>
        </authorList>
    </citation>
    <scope>NUCLEOTIDE SEQUENCE</scope>
    <source>
        <strain evidence="1 3">CBS 304.34</strain>
    </source>
</reference>
<dbReference type="RefSeq" id="XP_033583504.1">
    <property type="nucleotide sequence ID" value="XM_033714550.1"/>
</dbReference>
<proteinExistence type="predicted"/>
<dbReference type="PANTHER" id="PTHR38166:SF1">
    <property type="entry name" value="C2H2-TYPE DOMAIN-CONTAINING PROTEIN"/>
    <property type="match status" value="1"/>
</dbReference>
<feature type="non-terminal residue" evidence="1">
    <location>
        <position position="180"/>
    </location>
</feature>
<sequence length="180" mass="20722">KRLLLACPFNKKDPARYGRCHRVTLTKISFVKQHLSRKHQLPIYCSRCMSTFDTEAERDTHARASACELSPIVNLEGITEAQRKRLREKVPSGMNEEQQWFTIFDMLFPDFSPRPRTAYIDPDLSEELCSFRDFATNAGSGIMIQQLRDNGFIGDLCDSQISSLLETVITDGFQVIIERW</sequence>
<feature type="non-terminal residue" evidence="1">
    <location>
        <position position="1"/>
    </location>
</feature>
<evidence type="ECO:0000313" key="2">
    <source>
        <dbReference type="Proteomes" id="UP000504636"/>
    </source>
</evidence>
<dbReference type="OrthoDB" id="4738706at2759"/>
<dbReference type="GeneID" id="54455443"/>
<dbReference type="AlphaFoldDB" id="A0A6A6Z678"/>
<gene>
    <name evidence="1 3" type="ORF">BDZ99DRAFT_353053</name>
</gene>
<dbReference type="PANTHER" id="PTHR38166">
    <property type="entry name" value="C2H2-TYPE DOMAIN-CONTAINING PROTEIN-RELATED"/>
    <property type="match status" value="1"/>
</dbReference>
<accession>A0A6A6Z678</accession>
<dbReference type="EMBL" id="MU003693">
    <property type="protein sequence ID" value="KAF2816540.1"/>
    <property type="molecule type" value="Genomic_DNA"/>
</dbReference>
<reference evidence="3" key="2">
    <citation type="submission" date="2020-04" db="EMBL/GenBank/DDBJ databases">
        <authorList>
            <consortium name="NCBI Genome Project"/>
        </authorList>
    </citation>
    <scope>NUCLEOTIDE SEQUENCE</scope>
    <source>
        <strain evidence="3">CBS 304.34</strain>
    </source>
</reference>
<evidence type="ECO:0000313" key="3">
    <source>
        <dbReference type="RefSeq" id="XP_033583504.1"/>
    </source>
</evidence>
<evidence type="ECO:0000313" key="1">
    <source>
        <dbReference type="EMBL" id="KAF2816540.1"/>
    </source>
</evidence>
<dbReference type="Proteomes" id="UP000504636">
    <property type="component" value="Unplaced"/>
</dbReference>
<reference evidence="3" key="3">
    <citation type="submission" date="2025-04" db="UniProtKB">
        <authorList>
            <consortium name="RefSeq"/>
        </authorList>
    </citation>
    <scope>IDENTIFICATION</scope>
    <source>
        <strain evidence="3">CBS 304.34</strain>
    </source>
</reference>
<name>A0A6A6Z678_9PEZI</name>
<keyword evidence="2" id="KW-1185">Reference proteome</keyword>
<organism evidence="1">
    <name type="scientific">Mytilinidion resinicola</name>
    <dbReference type="NCBI Taxonomy" id="574789"/>
    <lineage>
        <taxon>Eukaryota</taxon>
        <taxon>Fungi</taxon>
        <taxon>Dikarya</taxon>
        <taxon>Ascomycota</taxon>
        <taxon>Pezizomycotina</taxon>
        <taxon>Dothideomycetes</taxon>
        <taxon>Pleosporomycetidae</taxon>
        <taxon>Mytilinidiales</taxon>
        <taxon>Mytilinidiaceae</taxon>
        <taxon>Mytilinidion</taxon>
    </lineage>
</organism>
<protein>
    <recommendedName>
        <fullName evidence="4">C2H2-type domain-containing protein</fullName>
    </recommendedName>
</protein>
<evidence type="ECO:0008006" key="4">
    <source>
        <dbReference type="Google" id="ProtNLM"/>
    </source>
</evidence>